<dbReference type="PANTHER" id="PTHR48079:SF6">
    <property type="entry name" value="NAD(P)-BINDING DOMAIN-CONTAINING PROTEIN-RELATED"/>
    <property type="match status" value="1"/>
</dbReference>
<dbReference type="EMBL" id="BJZO01000134">
    <property type="protein sequence ID" value="GEO82950.1"/>
    <property type="molecule type" value="Genomic_DNA"/>
</dbReference>
<reference evidence="2 3" key="1">
    <citation type="submission" date="2019-07" db="EMBL/GenBank/DDBJ databases">
        <title>Whole genome shotgun sequence of Rhodospirillum oryzae NBRC 107573.</title>
        <authorList>
            <person name="Hosoyama A."/>
            <person name="Uohara A."/>
            <person name="Ohji S."/>
            <person name="Ichikawa N."/>
        </authorList>
    </citation>
    <scope>NUCLEOTIDE SEQUENCE [LARGE SCALE GENOMIC DNA]</scope>
    <source>
        <strain evidence="2 3">NBRC 107573</strain>
    </source>
</reference>
<dbReference type="InterPro" id="IPR001509">
    <property type="entry name" value="Epimerase_deHydtase"/>
</dbReference>
<accession>A0A512HC38</accession>
<feature type="domain" description="NAD-dependent epimerase/dehydratase" evidence="1">
    <location>
        <begin position="4"/>
        <end position="220"/>
    </location>
</feature>
<gene>
    <name evidence="2" type="ORF">ROR02_30810</name>
</gene>
<evidence type="ECO:0000313" key="3">
    <source>
        <dbReference type="Proteomes" id="UP000321567"/>
    </source>
</evidence>
<dbReference type="RefSeq" id="WP_170245151.1">
    <property type="nucleotide sequence ID" value="NZ_BJZO01000134.1"/>
</dbReference>
<dbReference type="AlphaFoldDB" id="A0A512HC38"/>
<dbReference type="InterPro" id="IPR036291">
    <property type="entry name" value="NAD(P)-bd_dom_sf"/>
</dbReference>
<comment type="caution">
    <text evidence="2">The sequence shown here is derived from an EMBL/GenBank/DDBJ whole genome shotgun (WGS) entry which is preliminary data.</text>
</comment>
<dbReference type="InterPro" id="IPR051783">
    <property type="entry name" value="NAD(P)-dependent_oxidoreduct"/>
</dbReference>
<organism evidence="2 3">
    <name type="scientific">Pararhodospirillum oryzae</name>
    <dbReference type="NCBI Taxonomy" id="478448"/>
    <lineage>
        <taxon>Bacteria</taxon>
        <taxon>Pseudomonadati</taxon>
        <taxon>Pseudomonadota</taxon>
        <taxon>Alphaproteobacteria</taxon>
        <taxon>Rhodospirillales</taxon>
        <taxon>Rhodospirillaceae</taxon>
        <taxon>Pararhodospirillum</taxon>
    </lineage>
</organism>
<dbReference type="GO" id="GO:0004029">
    <property type="term" value="F:aldehyde dehydrogenase (NAD+) activity"/>
    <property type="evidence" value="ECO:0007669"/>
    <property type="project" value="TreeGrafter"/>
</dbReference>
<keyword evidence="3" id="KW-1185">Reference proteome</keyword>
<dbReference type="Proteomes" id="UP000321567">
    <property type="component" value="Unassembled WGS sequence"/>
</dbReference>
<proteinExistence type="predicted"/>
<name>A0A512HC38_9PROT</name>
<dbReference type="PANTHER" id="PTHR48079">
    <property type="entry name" value="PROTEIN YEEZ"/>
    <property type="match status" value="1"/>
</dbReference>
<dbReference type="SUPFAM" id="SSF51735">
    <property type="entry name" value="NAD(P)-binding Rossmann-fold domains"/>
    <property type="match status" value="1"/>
</dbReference>
<evidence type="ECO:0000313" key="2">
    <source>
        <dbReference type="EMBL" id="GEO82950.1"/>
    </source>
</evidence>
<evidence type="ECO:0000259" key="1">
    <source>
        <dbReference type="Pfam" id="PF01370"/>
    </source>
</evidence>
<dbReference type="GO" id="GO:0005737">
    <property type="term" value="C:cytoplasm"/>
    <property type="evidence" value="ECO:0007669"/>
    <property type="project" value="TreeGrafter"/>
</dbReference>
<dbReference type="Gene3D" id="3.40.50.720">
    <property type="entry name" value="NAD(P)-binding Rossmann-like Domain"/>
    <property type="match status" value="1"/>
</dbReference>
<dbReference type="Pfam" id="PF01370">
    <property type="entry name" value="Epimerase"/>
    <property type="match status" value="1"/>
</dbReference>
<protein>
    <submittedName>
        <fullName evidence="2">Oxidoreductase</fullName>
    </submittedName>
</protein>
<sequence length="337" mass="35493">MRTILVTGAAGFIGRHVVTHLATLADTVVRAGTRPGGQTLPSIPSVETVVADVRDARTLETAFQGVDVVVNCAFGDRWVTVNGTQAVLAAAREAGVSRVVHLSSTAVYGNTKGVIGEGSPLLGYGGDEDDQDRMKAEAESLCKAAAATGQSVVVLRPGVVMGPGAPFWGETLARRLAHRVWGTLDRAGTGVCNLVDVRDVARAVEAALTASVAPGSAYNIVGPETLSWNAFFAKYNDALGLPDVREIKTDTLGVRILTGGPARLLARHVPALASRVEETLLAAPNFSELDQYRREATYPTDKAARELGWRPAIGPDACIAHTAEWAKAEGLARRPAR</sequence>